<reference evidence="7 8" key="1">
    <citation type="submission" date="2017-06" db="EMBL/GenBank/DDBJ databases">
        <title>Ant-infecting Ophiocordyceps genomes reveal a high diversity of potential behavioral manipulation genes and a possible major role for enterotoxins.</title>
        <authorList>
            <person name="De Bekker C."/>
            <person name="Evans H.C."/>
            <person name="Brachmann A."/>
            <person name="Hughes D.P."/>
        </authorList>
    </citation>
    <scope>NUCLEOTIDE SEQUENCE [LARGE SCALE GENOMIC DNA]</scope>
    <source>
        <strain evidence="7 8">1348a</strain>
    </source>
</reference>
<proteinExistence type="inferred from homology"/>
<dbReference type="InterPro" id="IPR005123">
    <property type="entry name" value="Oxoglu/Fe-dep_dioxygenase_dom"/>
</dbReference>
<dbReference type="OrthoDB" id="288590at2759"/>
<protein>
    <recommendedName>
        <fullName evidence="6">Fe2OG dioxygenase domain-containing protein</fullName>
    </recommendedName>
</protein>
<evidence type="ECO:0000256" key="5">
    <source>
        <dbReference type="RuleBase" id="RU003682"/>
    </source>
</evidence>
<evidence type="ECO:0000256" key="1">
    <source>
        <dbReference type="ARBA" id="ARBA00008056"/>
    </source>
</evidence>
<dbReference type="Pfam" id="PF14226">
    <property type="entry name" value="DIOX_N"/>
    <property type="match status" value="1"/>
</dbReference>
<comment type="similarity">
    <text evidence="1 5">Belongs to the iron/ascorbate-dependent oxidoreductase family.</text>
</comment>
<comment type="caution">
    <text evidence="7">The sequence shown here is derived from an EMBL/GenBank/DDBJ whole genome shotgun (WGS) entry which is preliminary data.</text>
</comment>
<dbReference type="SUPFAM" id="SSF51197">
    <property type="entry name" value="Clavaminate synthase-like"/>
    <property type="match status" value="1"/>
</dbReference>
<dbReference type="GO" id="GO:0046872">
    <property type="term" value="F:metal ion binding"/>
    <property type="evidence" value="ECO:0007669"/>
    <property type="project" value="UniProtKB-KW"/>
</dbReference>
<dbReference type="GO" id="GO:0044283">
    <property type="term" value="P:small molecule biosynthetic process"/>
    <property type="evidence" value="ECO:0007669"/>
    <property type="project" value="UniProtKB-ARBA"/>
</dbReference>
<dbReference type="GO" id="GO:0016491">
    <property type="term" value="F:oxidoreductase activity"/>
    <property type="evidence" value="ECO:0007669"/>
    <property type="project" value="UniProtKB-KW"/>
</dbReference>
<keyword evidence="2 5" id="KW-0479">Metal-binding</keyword>
<gene>
    <name evidence="7" type="ORF">CDD82_6860</name>
</gene>
<dbReference type="InterPro" id="IPR027443">
    <property type="entry name" value="IPNS-like_sf"/>
</dbReference>
<feature type="domain" description="Fe2OG dioxygenase" evidence="6">
    <location>
        <begin position="181"/>
        <end position="293"/>
    </location>
</feature>
<dbReference type="PANTHER" id="PTHR10209">
    <property type="entry name" value="OXIDOREDUCTASE, 2OG-FE II OXYGENASE FAMILY PROTEIN"/>
    <property type="match status" value="1"/>
</dbReference>
<evidence type="ECO:0000256" key="3">
    <source>
        <dbReference type="ARBA" id="ARBA00023002"/>
    </source>
</evidence>
<dbReference type="InterPro" id="IPR044861">
    <property type="entry name" value="IPNS-like_FE2OG_OXY"/>
</dbReference>
<organism evidence="7 8">
    <name type="scientific">Ophiocordyceps australis</name>
    <dbReference type="NCBI Taxonomy" id="1399860"/>
    <lineage>
        <taxon>Eukaryota</taxon>
        <taxon>Fungi</taxon>
        <taxon>Dikarya</taxon>
        <taxon>Ascomycota</taxon>
        <taxon>Pezizomycotina</taxon>
        <taxon>Sordariomycetes</taxon>
        <taxon>Hypocreomycetidae</taxon>
        <taxon>Hypocreales</taxon>
        <taxon>Ophiocordycipitaceae</taxon>
        <taxon>Ophiocordyceps</taxon>
    </lineage>
</organism>
<dbReference type="Gene3D" id="2.60.120.330">
    <property type="entry name" value="B-lactam Antibiotic, Isopenicillin N Synthase, Chain"/>
    <property type="match status" value="1"/>
</dbReference>
<keyword evidence="4 5" id="KW-0408">Iron</keyword>
<keyword evidence="3 5" id="KW-0560">Oxidoreductase</keyword>
<keyword evidence="8" id="KW-1185">Reference proteome</keyword>
<dbReference type="InterPro" id="IPR026992">
    <property type="entry name" value="DIOX_N"/>
</dbReference>
<evidence type="ECO:0000313" key="8">
    <source>
        <dbReference type="Proteomes" id="UP000224854"/>
    </source>
</evidence>
<dbReference type="PRINTS" id="PR00682">
    <property type="entry name" value="IPNSYNTHASE"/>
</dbReference>
<name>A0A2C5XYG8_9HYPO</name>
<evidence type="ECO:0000256" key="4">
    <source>
        <dbReference type="ARBA" id="ARBA00023004"/>
    </source>
</evidence>
<dbReference type="Proteomes" id="UP000224854">
    <property type="component" value="Unassembled WGS sequence"/>
</dbReference>
<evidence type="ECO:0000256" key="2">
    <source>
        <dbReference type="ARBA" id="ARBA00022723"/>
    </source>
</evidence>
<accession>A0A2C5XYG8</accession>
<evidence type="ECO:0000259" key="6">
    <source>
        <dbReference type="PROSITE" id="PS51471"/>
    </source>
</evidence>
<dbReference type="PANTHER" id="PTHR10209:SF804">
    <property type="entry name" value="FE2OG DIOXYGENASE DOMAIN-CONTAINING PROTEIN"/>
    <property type="match status" value="1"/>
</dbReference>
<dbReference type="AlphaFoldDB" id="A0A2C5XYG8"/>
<sequence length="331" mass="36537">MAVNKEGLVIPLIDFSKFLHGAPTEREATARALLQGLQTAGFVYLEKHPIAPSVLQRVVSLAAAFFAQPASTLQGLKWTTPEANRGYSAMSREKASQLHDSESVQKVRSQVPDLKESLEIGNDDDERFPNKWPDEGGSLRGFRADIVDFYQQCHELHLCVIKALFLALGVNQAYADSLANPGDHTLRLLHYPAVDTTLFDEKPQQVRAGAHTDYGLATLLFQDSCGGLQVMSPTGNFVDATPIEGTIVVNAGDLLARCSNDLIKSTLHRVVQPPHKTGHQYPARYSIVYFGNPTRDAVVDTLPGTYRSDEDKKYQSVIGTEWLVERLKATY</sequence>
<dbReference type="PROSITE" id="PS51471">
    <property type="entry name" value="FE2OG_OXY"/>
    <property type="match status" value="1"/>
</dbReference>
<dbReference type="EMBL" id="NJEU01000744">
    <property type="protein sequence ID" value="PHH70898.1"/>
    <property type="molecule type" value="Genomic_DNA"/>
</dbReference>
<evidence type="ECO:0000313" key="7">
    <source>
        <dbReference type="EMBL" id="PHH70898.1"/>
    </source>
</evidence>
<dbReference type="Pfam" id="PF03171">
    <property type="entry name" value="2OG-FeII_Oxy"/>
    <property type="match status" value="1"/>
</dbReference>